<dbReference type="InterPro" id="IPR027417">
    <property type="entry name" value="P-loop_NTPase"/>
</dbReference>
<evidence type="ECO:0000256" key="3">
    <source>
        <dbReference type="ARBA" id="ARBA00022475"/>
    </source>
</evidence>
<dbReference type="RefSeq" id="WP_053784051.1">
    <property type="nucleotide sequence ID" value="NZ_LITU01000082.1"/>
</dbReference>
<dbReference type="OrthoDB" id="9770415at2"/>
<accession>A0A0M9BK28</accession>
<dbReference type="AlphaFoldDB" id="A0A0M9BK28"/>
<feature type="transmembrane region" description="Helical" evidence="10">
    <location>
        <begin position="240"/>
        <end position="258"/>
    </location>
</feature>
<evidence type="ECO:0000256" key="9">
    <source>
        <dbReference type="SAM" id="MobiDB-lite"/>
    </source>
</evidence>
<dbReference type="GO" id="GO:0005886">
    <property type="term" value="C:plasma membrane"/>
    <property type="evidence" value="ECO:0007669"/>
    <property type="project" value="UniProtKB-SubCell"/>
</dbReference>
<feature type="transmembrane region" description="Helical" evidence="10">
    <location>
        <begin position="133"/>
        <end position="150"/>
    </location>
</feature>
<comment type="subcellular location">
    <subcellularLocation>
        <location evidence="1">Cell membrane</location>
        <topology evidence="1">Multi-pass membrane protein</topology>
    </subcellularLocation>
</comment>
<evidence type="ECO:0000256" key="8">
    <source>
        <dbReference type="ARBA" id="ARBA00023136"/>
    </source>
</evidence>
<dbReference type="SMART" id="SM00382">
    <property type="entry name" value="AAA"/>
    <property type="match status" value="1"/>
</dbReference>
<organism evidence="13 14">
    <name type="scientific">Paenibacillus xylanivorans</name>
    <dbReference type="NCBI Taxonomy" id="1705561"/>
    <lineage>
        <taxon>Bacteria</taxon>
        <taxon>Bacillati</taxon>
        <taxon>Bacillota</taxon>
        <taxon>Bacilli</taxon>
        <taxon>Bacillales</taxon>
        <taxon>Paenibacillaceae</taxon>
        <taxon>Paenibacillus</taxon>
    </lineage>
</organism>
<keyword evidence="2" id="KW-0813">Transport</keyword>
<protein>
    <submittedName>
        <fullName evidence="13">ABC transporter ATP-binding protein</fullName>
    </submittedName>
</protein>
<evidence type="ECO:0000256" key="10">
    <source>
        <dbReference type="SAM" id="Phobius"/>
    </source>
</evidence>
<dbReference type="InterPro" id="IPR003593">
    <property type="entry name" value="AAA+_ATPase"/>
</dbReference>
<feature type="domain" description="ABC transmembrane type-1" evidence="12">
    <location>
        <begin position="16"/>
        <end position="298"/>
    </location>
</feature>
<dbReference type="Pfam" id="PF00664">
    <property type="entry name" value="ABC_membrane"/>
    <property type="match status" value="1"/>
</dbReference>
<dbReference type="Gene3D" id="3.40.50.300">
    <property type="entry name" value="P-loop containing nucleotide triphosphate hydrolases"/>
    <property type="match status" value="1"/>
</dbReference>
<dbReference type="InterPro" id="IPR003439">
    <property type="entry name" value="ABC_transporter-like_ATP-bd"/>
</dbReference>
<dbReference type="SUPFAM" id="SSF90123">
    <property type="entry name" value="ABC transporter transmembrane region"/>
    <property type="match status" value="1"/>
</dbReference>
<feature type="compositionally biased region" description="Polar residues" evidence="9">
    <location>
        <begin position="342"/>
        <end position="351"/>
    </location>
</feature>
<dbReference type="PATRIC" id="fig|1705561.3.peg.6086"/>
<reference evidence="13 14" key="1">
    <citation type="submission" date="2015-08" db="EMBL/GenBank/DDBJ databases">
        <title>Draft genome sequence of cellulolytic and xylanolytic Paenibacillus sp. A59, isolated from a decaying forest soil from Patagonia, Argentina.</title>
        <authorList>
            <person name="Ghio S."/>
            <person name="Caceres A.M."/>
            <person name="Talia P."/>
            <person name="Grasso D."/>
            <person name="Campos E."/>
        </authorList>
    </citation>
    <scope>NUCLEOTIDE SEQUENCE [LARGE SCALE GENOMIC DNA]</scope>
    <source>
        <strain evidence="13 14">A59</strain>
    </source>
</reference>
<gene>
    <name evidence="13" type="ORF">AMS66_28850</name>
</gene>
<feature type="region of interest" description="Disordered" evidence="9">
    <location>
        <begin position="312"/>
        <end position="351"/>
    </location>
</feature>
<dbReference type="GO" id="GO:0016887">
    <property type="term" value="F:ATP hydrolysis activity"/>
    <property type="evidence" value="ECO:0007669"/>
    <property type="project" value="InterPro"/>
</dbReference>
<comment type="caution">
    <text evidence="13">The sequence shown here is derived from an EMBL/GenBank/DDBJ whole genome shotgun (WGS) entry which is preliminary data.</text>
</comment>
<dbReference type="GO" id="GO:0005524">
    <property type="term" value="F:ATP binding"/>
    <property type="evidence" value="ECO:0007669"/>
    <property type="project" value="UniProtKB-KW"/>
</dbReference>
<dbReference type="InterPro" id="IPR039421">
    <property type="entry name" value="Type_1_exporter"/>
</dbReference>
<evidence type="ECO:0000256" key="4">
    <source>
        <dbReference type="ARBA" id="ARBA00022692"/>
    </source>
</evidence>
<dbReference type="InterPro" id="IPR011527">
    <property type="entry name" value="ABC1_TM_dom"/>
</dbReference>
<feature type="transmembrane region" description="Helical" evidence="10">
    <location>
        <begin position="278"/>
        <end position="296"/>
    </location>
</feature>
<keyword evidence="8 10" id="KW-0472">Membrane</keyword>
<keyword evidence="7 10" id="KW-1133">Transmembrane helix</keyword>
<feature type="transmembrane region" description="Helical" evidence="10">
    <location>
        <begin position="52"/>
        <end position="77"/>
    </location>
</feature>
<proteinExistence type="predicted"/>
<keyword evidence="5" id="KW-0547">Nucleotide-binding</keyword>
<dbReference type="PROSITE" id="PS50929">
    <property type="entry name" value="ABC_TM1F"/>
    <property type="match status" value="1"/>
</dbReference>
<dbReference type="Gene3D" id="1.20.1560.10">
    <property type="entry name" value="ABC transporter type 1, transmembrane domain"/>
    <property type="match status" value="2"/>
</dbReference>
<dbReference type="Proteomes" id="UP000037688">
    <property type="component" value="Unassembled WGS sequence"/>
</dbReference>
<evidence type="ECO:0000256" key="1">
    <source>
        <dbReference type="ARBA" id="ARBA00004651"/>
    </source>
</evidence>
<evidence type="ECO:0000313" key="14">
    <source>
        <dbReference type="Proteomes" id="UP000037688"/>
    </source>
</evidence>
<dbReference type="PROSITE" id="PS50893">
    <property type="entry name" value="ABC_TRANSPORTER_2"/>
    <property type="match status" value="1"/>
</dbReference>
<dbReference type="Pfam" id="PF00005">
    <property type="entry name" value="ABC_tran"/>
    <property type="match status" value="1"/>
</dbReference>
<sequence>MIKLLYYLKKYRVAAIAALVMMLIELTVELAQPYLISKIIDNGIQQGDLSVVWLWGGVLVGSAVVAFAAGIASSFFASHASLGFGYDLREKLYDKVQAFSYAVFNRFATSSLITRLTGDVTQVQDTVFMSLRFMTRVPLVVIGSMIMAVVGDPKLGLLLVVMVPVLLVFVIWMIKKAALLFRNVQRRLDAVNGVIQENLTGIRLIRVFVRMGHEIERFAGYSGKLMKGTISALRLTETTMPFMLLMMNGCIIAVLWFGRRDITTGSATVGEVVAVINYLLRTIGALSALSWILVTFSRASASAQRLNEVFDTEDVSDSAQDEGSRKAEQVGQQSGQSGQPGESLNTGRSVQTGKGNPVIQGAVDFQGVGFSYPGSEITVLEDITFSAKRGERIAIMGATGSGKSSLVQLIPRLYTEDQGEVRIDGNDSERLDISTLRGAIGYVPQEVILFTGSVRDNIAWGREDATLEEIEEAARRAQIHETIEKLPNGYDTQLGQRGVNLSGGQKQRLSIARALIRRPSILILDDSTSALDVATEASLLDALEELSCTTFIITQKISSTTSADLILLLDDGRLIGQGKHEDLMDSSELYRRIYESQYGEGTPHVQSIH</sequence>
<feature type="domain" description="ABC transporter" evidence="11">
    <location>
        <begin position="363"/>
        <end position="596"/>
    </location>
</feature>
<feature type="compositionally biased region" description="Low complexity" evidence="9">
    <location>
        <begin position="331"/>
        <end position="341"/>
    </location>
</feature>
<evidence type="ECO:0000256" key="5">
    <source>
        <dbReference type="ARBA" id="ARBA00022741"/>
    </source>
</evidence>
<dbReference type="PANTHER" id="PTHR43394:SF1">
    <property type="entry name" value="ATP-BINDING CASSETTE SUB-FAMILY B MEMBER 10, MITOCHONDRIAL"/>
    <property type="match status" value="1"/>
</dbReference>
<evidence type="ECO:0000256" key="7">
    <source>
        <dbReference type="ARBA" id="ARBA00022989"/>
    </source>
</evidence>
<dbReference type="SUPFAM" id="SSF52540">
    <property type="entry name" value="P-loop containing nucleoside triphosphate hydrolases"/>
    <property type="match status" value="1"/>
</dbReference>
<keyword evidence="4 10" id="KW-0812">Transmembrane</keyword>
<keyword evidence="14" id="KW-1185">Reference proteome</keyword>
<evidence type="ECO:0000259" key="11">
    <source>
        <dbReference type="PROSITE" id="PS50893"/>
    </source>
</evidence>
<keyword evidence="3" id="KW-1003">Cell membrane</keyword>
<evidence type="ECO:0000259" key="12">
    <source>
        <dbReference type="PROSITE" id="PS50929"/>
    </source>
</evidence>
<dbReference type="InterPro" id="IPR017871">
    <property type="entry name" value="ABC_transporter-like_CS"/>
</dbReference>
<keyword evidence="6 13" id="KW-0067">ATP-binding</keyword>
<evidence type="ECO:0000256" key="6">
    <source>
        <dbReference type="ARBA" id="ARBA00022840"/>
    </source>
</evidence>
<evidence type="ECO:0000313" key="13">
    <source>
        <dbReference type="EMBL" id="KOY13036.1"/>
    </source>
</evidence>
<dbReference type="FunFam" id="3.40.50.300:FF:000221">
    <property type="entry name" value="Multidrug ABC transporter ATP-binding protein"/>
    <property type="match status" value="1"/>
</dbReference>
<evidence type="ECO:0000256" key="2">
    <source>
        <dbReference type="ARBA" id="ARBA00022448"/>
    </source>
</evidence>
<feature type="transmembrane region" description="Helical" evidence="10">
    <location>
        <begin position="156"/>
        <end position="174"/>
    </location>
</feature>
<dbReference type="EMBL" id="LITU01000082">
    <property type="protein sequence ID" value="KOY13036.1"/>
    <property type="molecule type" value="Genomic_DNA"/>
</dbReference>
<feature type="transmembrane region" description="Helical" evidence="10">
    <location>
        <begin position="12"/>
        <end position="32"/>
    </location>
</feature>
<dbReference type="PROSITE" id="PS00211">
    <property type="entry name" value="ABC_TRANSPORTER_1"/>
    <property type="match status" value="1"/>
</dbReference>
<dbReference type="CDD" id="cd18548">
    <property type="entry name" value="ABC_6TM_Tm287_like"/>
    <property type="match status" value="1"/>
</dbReference>
<name>A0A0M9BK28_9BACL</name>
<dbReference type="GO" id="GO:0015421">
    <property type="term" value="F:ABC-type oligopeptide transporter activity"/>
    <property type="evidence" value="ECO:0007669"/>
    <property type="project" value="TreeGrafter"/>
</dbReference>
<dbReference type="InterPro" id="IPR036640">
    <property type="entry name" value="ABC1_TM_sf"/>
</dbReference>
<dbReference type="PANTHER" id="PTHR43394">
    <property type="entry name" value="ATP-DEPENDENT PERMEASE MDL1, MITOCHONDRIAL"/>
    <property type="match status" value="1"/>
</dbReference>